<dbReference type="SMART" id="SM00220">
    <property type="entry name" value="S_TKc"/>
    <property type="match status" value="1"/>
</dbReference>
<evidence type="ECO:0000256" key="2">
    <source>
        <dbReference type="ARBA" id="ARBA00022527"/>
    </source>
</evidence>
<evidence type="ECO:0000259" key="9">
    <source>
        <dbReference type="PROSITE" id="PS50011"/>
    </source>
</evidence>
<dbReference type="EC" id="2.7.11.1" evidence="1"/>
<keyword evidence="2 10" id="KW-0723">Serine/threonine-protein kinase</keyword>
<keyword evidence="4 7" id="KW-0547">Nucleotide-binding</keyword>
<reference evidence="10 11" key="1">
    <citation type="journal article" date="2010" name="Genome Biol. Evol.">
        <title>The sequence of a 1.8-mb bacterial linear plasmid reveals a rich evolutionary reservoir of secondary metabolic pathways.</title>
        <authorList>
            <person name="Medema M.H."/>
            <person name="Trefzer A."/>
            <person name="Kovalchuk A."/>
            <person name="van den Berg M."/>
            <person name="Mueller U."/>
            <person name="Heijne W."/>
            <person name="Wu L."/>
            <person name="Alam M.T."/>
            <person name="Ronning C.M."/>
            <person name="Nierman W.C."/>
            <person name="Bovenberg R.A.L."/>
            <person name="Breitling R."/>
            <person name="Takano E."/>
        </authorList>
    </citation>
    <scope>NUCLEOTIDE SEQUENCE [LARGE SCALE GENOMIC DNA]</scope>
    <source>
        <strain evidence="11">ATCC 27064 / DSM 738 / JCM 4710 / NBRC 13307 / NCIMB 12785 / NRRL 3585 / VKM Ac-602</strain>
    </source>
</reference>
<feature type="compositionally biased region" description="Low complexity" evidence="8">
    <location>
        <begin position="377"/>
        <end position="390"/>
    </location>
</feature>
<evidence type="ECO:0000256" key="6">
    <source>
        <dbReference type="ARBA" id="ARBA00022840"/>
    </source>
</evidence>
<feature type="region of interest" description="Disordered" evidence="8">
    <location>
        <begin position="1"/>
        <end position="35"/>
    </location>
</feature>
<evidence type="ECO:0000256" key="5">
    <source>
        <dbReference type="ARBA" id="ARBA00022777"/>
    </source>
</evidence>
<name>E2PWX3_STRCL</name>
<gene>
    <name evidence="10" type="ORF">SCLAV_4977</name>
</gene>
<keyword evidence="11" id="KW-1185">Reference proteome</keyword>
<dbReference type="SUPFAM" id="SSF56112">
    <property type="entry name" value="Protein kinase-like (PK-like)"/>
    <property type="match status" value="1"/>
</dbReference>
<dbReference type="PROSITE" id="PS50011">
    <property type="entry name" value="PROTEIN_KINASE_DOM"/>
    <property type="match status" value="1"/>
</dbReference>
<evidence type="ECO:0000256" key="1">
    <source>
        <dbReference type="ARBA" id="ARBA00012513"/>
    </source>
</evidence>
<evidence type="ECO:0000256" key="3">
    <source>
        <dbReference type="ARBA" id="ARBA00022679"/>
    </source>
</evidence>
<organism evidence="10 11">
    <name type="scientific">Streptomyces clavuligerus</name>
    <dbReference type="NCBI Taxonomy" id="1901"/>
    <lineage>
        <taxon>Bacteria</taxon>
        <taxon>Bacillati</taxon>
        <taxon>Actinomycetota</taxon>
        <taxon>Actinomycetes</taxon>
        <taxon>Kitasatosporales</taxon>
        <taxon>Streptomycetaceae</taxon>
        <taxon>Streptomyces</taxon>
    </lineage>
</organism>
<keyword evidence="6 7" id="KW-0067">ATP-binding</keyword>
<dbReference type="AlphaFoldDB" id="E2PWX3"/>
<dbReference type="InterPro" id="IPR000719">
    <property type="entry name" value="Prot_kinase_dom"/>
</dbReference>
<feature type="domain" description="Protein kinase" evidence="9">
    <location>
        <begin position="76"/>
        <end position="335"/>
    </location>
</feature>
<feature type="compositionally biased region" description="Basic and acidic residues" evidence="8">
    <location>
        <begin position="521"/>
        <end position="534"/>
    </location>
</feature>
<feature type="compositionally biased region" description="Low complexity" evidence="8">
    <location>
        <begin position="491"/>
        <end position="520"/>
    </location>
</feature>
<keyword evidence="5 10" id="KW-0418">Kinase</keyword>
<evidence type="ECO:0000313" key="11">
    <source>
        <dbReference type="Proteomes" id="UP000002357"/>
    </source>
</evidence>
<feature type="binding site" evidence="7">
    <location>
        <position position="105"/>
    </location>
    <ligand>
        <name>ATP</name>
        <dbReference type="ChEBI" id="CHEBI:30616"/>
    </ligand>
</feature>
<dbReference type="Gene3D" id="3.30.200.20">
    <property type="entry name" value="Phosphorylase Kinase, domain 1"/>
    <property type="match status" value="1"/>
</dbReference>
<feature type="compositionally biased region" description="Low complexity" evidence="8">
    <location>
        <begin position="345"/>
        <end position="361"/>
    </location>
</feature>
<dbReference type="InterPro" id="IPR008271">
    <property type="entry name" value="Ser/Thr_kinase_AS"/>
</dbReference>
<keyword evidence="3 10" id="KW-0808">Transferase</keyword>
<evidence type="ECO:0000256" key="4">
    <source>
        <dbReference type="ARBA" id="ARBA00022741"/>
    </source>
</evidence>
<dbReference type="PANTHER" id="PTHR43289">
    <property type="entry name" value="MITOGEN-ACTIVATED PROTEIN KINASE KINASE KINASE 20-RELATED"/>
    <property type="match status" value="1"/>
</dbReference>
<dbReference type="Pfam" id="PF00069">
    <property type="entry name" value="Pkinase"/>
    <property type="match status" value="1"/>
</dbReference>
<feature type="region of interest" description="Disordered" evidence="8">
    <location>
        <begin position="465"/>
        <end position="534"/>
    </location>
</feature>
<dbReference type="InterPro" id="IPR011009">
    <property type="entry name" value="Kinase-like_dom_sf"/>
</dbReference>
<feature type="region of interest" description="Disordered" evidence="8">
    <location>
        <begin position="345"/>
        <end position="433"/>
    </location>
</feature>
<evidence type="ECO:0000256" key="7">
    <source>
        <dbReference type="PROSITE-ProRule" id="PRU10141"/>
    </source>
</evidence>
<dbReference type="PROSITE" id="PS00107">
    <property type="entry name" value="PROTEIN_KINASE_ATP"/>
    <property type="match status" value="1"/>
</dbReference>
<dbReference type="Gene3D" id="1.10.510.10">
    <property type="entry name" value="Transferase(Phosphotransferase) domain 1"/>
    <property type="match status" value="1"/>
</dbReference>
<protein>
    <recommendedName>
        <fullName evidence="1">non-specific serine/threonine protein kinase</fullName>
        <ecNumber evidence="1">2.7.11.1</ecNumber>
    </recommendedName>
</protein>
<evidence type="ECO:0000313" key="10">
    <source>
        <dbReference type="EMBL" id="EFG10050.1"/>
    </source>
</evidence>
<dbReference type="EMBL" id="CM000913">
    <property type="protein sequence ID" value="EFG10050.1"/>
    <property type="molecule type" value="Genomic_DNA"/>
</dbReference>
<accession>E2PWX3</accession>
<dbReference type="GO" id="GO:0005524">
    <property type="term" value="F:ATP binding"/>
    <property type="evidence" value="ECO:0007669"/>
    <property type="project" value="UniProtKB-UniRule"/>
</dbReference>
<dbReference type="CDD" id="cd14014">
    <property type="entry name" value="STKc_PknB_like"/>
    <property type="match status" value="1"/>
</dbReference>
<proteinExistence type="predicted"/>
<dbReference type="Proteomes" id="UP000002357">
    <property type="component" value="Chromosome"/>
</dbReference>
<dbReference type="GO" id="GO:0004674">
    <property type="term" value="F:protein serine/threonine kinase activity"/>
    <property type="evidence" value="ECO:0007669"/>
    <property type="project" value="UniProtKB-KW"/>
</dbReference>
<feature type="compositionally biased region" description="Low complexity" evidence="8">
    <location>
        <begin position="416"/>
        <end position="427"/>
    </location>
</feature>
<dbReference type="InterPro" id="IPR017441">
    <property type="entry name" value="Protein_kinase_ATP_BS"/>
</dbReference>
<sequence>MAPVSGPDTSSMPARLVGTGLRTVPPDGPGPPADRACTAPARRMDLAARRVSAPSRKLPAMSGGENGQQRVIDGRFALEARLGGGGMGTVWRARDLVLDRAVALKEVRPPDPALVEYDPEGARTLRARVLREARALARVDHPNVVTIHHVVDSGEDGYPWLVMELVTGGSLQDRLARGPMEPAEVAALGREVLAALRAAHAAGIQHRDVKPANVLLRPDGRPVLTDFGIAAIRESTALTTTGSLIGTPDYMAPERIMGEDGGPGADLWSLAMMLYVAVEGRHPLRRATTMATLAAVLSEEVPPPHRAGPLTGLLNALLVKDPGARPGPEHVDGMLAAVLRAAGRADPAPPGAVAGPGFGPATDPATGSGAATRPVSGSGAWDGATAGAAGEPEVTSYRLTPPVSAGARDLPGTGPGTAAPRPGASPGRARRSRNARMAAIGMSAVGTVLTGVLVWSMLPDDGTRKASGTPLGAGKGPSAASAPPSTPPLPASSSSSSSPSSSSSAGSGAATSRTTSSGAPADRDRRGRKDLLDPDAIRRGIAELTAEMGTDRVAGFSVYPDYISVRPMVEGSDTKYNSYMYRPGEEIVRTPIRSTLTTTQRPVRLSEFDWDAVPELLARADRDLNVEKPTLRYITVRLPQTVFQLGPAMLVYLTDDYGGGYLEADARGRVSKLYPASG</sequence>
<dbReference type="eggNOG" id="COG0515">
    <property type="taxonomic scope" value="Bacteria"/>
</dbReference>
<dbReference type="PROSITE" id="PS00108">
    <property type="entry name" value="PROTEIN_KINASE_ST"/>
    <property type="match status" value="1"/>
</dbReference>
<dbReference type="PANTHER" id="PTHR43289:SF6">
    <property type="entry name" value="SERINE_THREONINE-PROTEIN KINASE NEKL-3"/>
    <property type="match status" value="1"/>
</dbReference>
<dbReference type="STRING" id="1901.BB341_04070"/>
<evidence type="ECO:0000256" key="8">
    <source>
        <dbReference type="SAM" id="MobiDB-lite"/>
    </source>
</evidence>